<reference evidence="1" key="2">
    <citation type="journal article" date="2024" name="Antonie Van Leeuwenhoek">
        <title>Roseihalotalea indica gen. nov., sp. nov., a halophilic Bacteroidetes from mesopelagic Southwest Indian Ocean with higher carbohydrate metabolic potential.</title>
        <authorList>
            <person name="Chen B."/>
            <person name="Zhang M."/>
            <person name="Lin D."/>
            <person name="Ye J."/>
            <person name="Tang K."/>
        </authorList>
    </citation>
    <scope>NUCLEOTIDE SEQUENCE</scope>
    <source>
        <strain evidence="1">TK19036</strain>
    </source>
</reference>
<reference evidence="1" key="1">
    <citation type="journal article" date="2023" name="Comput. Struct. Biotechnol. J.">
        <title>Discovery of a novel marine Bacteroidetes with a rich repertoire of carbohydrate-active enzymes.</title>
        <authorList>
            <person name="Chen B."/>
            <person name="Liu G."/>
            <person name="Chen Q."/>
            <person name="Wang H."/>
            <person name="Liu L."/>
            <person name="Tang K."/>
        </authorList>
    </citation>
    <scope>NUCLEOTIDE SEQUENCE</scope>
    <source>
        <strain evidence="1">TK19036</strain>
    </source>
</reference>
<protein>
    <recommendedName>
        <fullName evidence="2">Methionine biosynthesis protein MetW</fullName>
    </recommendedName>
</protein>
<sequence>MGKTTEYLPNLVGKTVLDVGCGSGALIERMVVSHPEVVCTWAMALRKRCCGKLGIK</sequence>
<evidence type="ECO:0000313" key="1">
    <source>
        <dbReference type="EMBL" id="WKN38567.1"/>
    </source>
</evidence>
<dbReference type="SUPFAM" id="SSF53335">
    <property type="entry name" value="S-adenosyl-L-methionine-dependent methyltransferases"/>
    <property type="match status" value="1"/>
</dbReference>
<dbReference type="AlphaFoldDB" id="A0AA49GQC2"/>
<accession>A0AA49GQC2</accession>
<organism evidence="1">
    <name type="scientific">Roseihalotalea indica</name>
    <dbReference type="NCBI Taxonomy" id="2867963"/>
    <lineage>
        <taxon>Bacteria</taxon>
        <taxon>Pseudomonadati</taxon>
        <taxon>Bacteroidota</taxon>
        <taxon>Cytophagia</taxon>
        <taxon>Cytophagales</taxon>
        <taxon>Catalimonadaceae</taxon>
        <taxon>Roseihalotalea</taxon>
    </lineage>
</organism>
<dbReference type="EMBL" id="CP120682">
    <property type="protein sequence ID" value="WKN38567.1"/>
    <property type="molecule type" value="Genomic_DNA"/>
</dbReference>
<evidence type="ECO:0008006" key="2">
    <source>
        <dbReference type="Google" id="ProtNLM"/>
    </source>
</evidence>
<dbReference type="InterPro" id="IPR029063">
    <property type="entry name" value="SAM-dependent_MTases_sf"/>
</dbReference>
<name>A0AA49GQC2_9BACT</name>
<proteinExistence type="predicted"/>
<gene>
    <name evidence="1" type="ORF">K4G66_07610</name>
</gene>